<keyword evidence="2" id="KW-1185">Reference proteome</keyword>
<dbReference type="EMBL" id="CVRI01000004">
    <property type="protein sequence ID" value="CRK87176.1"/>
    <property type="molecule type" value="Genomic_DNA"/>
</dbReference>
<protein>
    <submittedName>
        <fullName evidence="1">CLUMA_CG000984, isoform A</fullName>
    </submittedName>
</protein>
<dbReference type="Proteomes" id="UP000183832">
    <property type="component" value="Unassembled WGS sequence"/>
</dbReference>
<evidence type="ECO:0000313" key="1">
    <source>
        <dbReference type="EMBL" id="CRK87176.1"/>
    </source>
</evidence>
<sequence length="96" mass="10924">MSMGTQRHTLEHGSMVKEFKKDLLQFHLQTMSINILTSHIEDIVHDINLNIIGDFVTIKSSKAITGIESLLKMSQNRKFLISISPFNSLKKLLTLN</sequence>
<accession>A0A1J1HGN3</accession>
<evidence type="ECO:0000313" key="2">
    <source>
        <dbReference type="Proteomes" id="UP000183832"/>
    </source>
</evidence>
<proteinExistence type="predicted"/>
<gene>
    <name evidence="1" type="ORF">CLUMA_CG000984</name>
</gene>
<dbReference type="AlphaFoldDB" id="A0A1J1HGN3"/>
<reference evidence="1 2" key="1">
    <citation type="submission" date="2015-04" db="EMBL/GenBank/DDBJ databases">
        <authorList>
            <person name="Syromyatnikov M.Y."/>
            <person name="Popov V.N."/>
        </authorList>
    </citation>
    <scope>NUCLEOTIDE SEQUENCE [LARGE SCALE GENOMIC DNA]</scope>
</reference>
<name>A0A1J1HGN3_9DIPT</name>
<organism evidence="1 2">
    <name type="scientific">Clunio marinus</name>
    <dbReference type="NCBI Taxonomy" id="568069"/>
    <lineage>
        <taxon>Eukaryota</taxon>
        <taxon>Metazoa</taxon>
        <taxon>Ecdysozoa</taxon>
        <taxon>Arthropoda</taxon>
        <taxon>Hexapoda</taxon>
        <taxon>Insecta</taxon>
        <taxon>Pterygota</taxon>
        <taxon>Neoptera</taxon>
        <taxon>Endopterygota</taxon>
        <taxon>Diptera</taxon>
        <taxon>Nematocera</taxon>
        <taxon>Chironomoidea</taxon>
        <taxon>Chironomidae</taxon>
        <taxon>Clunio</taxon>
    </lineage>
</organism>